<evidence type="ECO:0000256" key="6">
    <source>
        <dbReference type="ARBA" id="ARBA00023303"/>
    </source>
</evidence>
<comment type="catalytic activity">
    <reaction evidence="8">
        <text>fluoride(in) = fluoride(out)</text>
        <dbReference type="Rhea" id="RHEA:76159"/>
        <dbReference type="ChEBI" id="CHEBI:17051"/>
    </reaction>
    <physiologicalReaction direction="left-to-right" evidence="8">
        <dbReference type="Rhea" id="RHEA:76160"/>
    </physiologicalReaction>
</comment>
<organism evidence="11 12">
    <name type="scientific">Pseudoglutamicibacter cumminsii</name>
    <dbReference type="NCBI Taxonomy" id="156979"/>
    <lineage>
        <taxon>Bacteria</taxon>
        <taxon>Bacillati</taxon>
        <taxon>Actinomycetota</taxon>
        <taxon>Actinomycetes</taxon>
        <taxon>Micrococcales</taxon>
        <taxon>Micrococcaceae</taxon>
        <taxon>Pseudoglutamicibacter</taxon>
    </lineage>
</organism>
<accession>A0AAP4C5C8</accession>
<feature type="transmembrane region" description="Helical" evidence="10">
    <location>
        <begin position="70"/>
        <end position="91"/>
    </location>
</feature>
<dbReference type="GO" id="GO:0005886">
    <property type="term" value="C:plasma membrane"/>
    <property type="evidence" value="ECO:0007669"/>
    <property type="project" value="UniProtKB-SubCell"/>
</dbReference>
<name>A0AAP4C5C8_9MICC</name>
<evidence type="ECO:0000313" key="11">
    <source>
        <dbReference type="EMBL" id="MDK6274399.1"/>
    </source>
</evidence>
<keyword evidence="5 10" id="KW-0472">Membrane</keyword>
<proteinExistence type="inferred from homology"/>
<keyword evidence="6" id="KW-0406">Ion transport</keyword>
<keyword evidence="6" id="KW-0813">Transport</keyword>
<dbReference type="GO" id="GO:0034220">
    <property type="term" value="P:monoatomic ion transmembrane transport"/>
    <property type="evidence" value="ECO:0007669"/>
    <property type="project" value="UniProtKB-KW"/>
</dbReference>
<dbReference type="AlphaFoldDB" id="A0AAP4C5C8"/>
<dbReference type="EMBL" id="JASODW010000001">
    <property type="protein sequence ID" value="MDK6274399.1"/>
    <property type="molecule type" value="Genomic_DNA"/>
</dbReference>
<evidence type="ECO:0000256" key="2">
    <source>
        <dbReference type="ARBA" id="ARBA00022475"/>
    </source>
</evidence>
<evidence type="ECO:0000256" key="8">
    <source>
        <dbReference type="ARBA" id="ARBA00035585"/>
    </source>
</evidence>
<dbReference type="Pfam" id="PF02537">
    <property type="entry name" value="CRCB"/>
    <property type="match status" value="1"/>
</dbReference>
<comment type="function">
    <text evidence="9">Fluoride-specific ion channel. Important for reducing fluoride concentration in the cell, thus reducing its toxicity.</text>
</comment>
<sequence length="129" mass="13390">MSAWLTVLTVSVAGGLGSVARVWFIRREEAARASGKLASKFPWGMSIANTLSCFIFGLFTGGFADQAWAVPVLAGFCGGFSTIASVATAMVSAAREKDWLRSAAILTAILALAVPAAHLGLLIGKALFL</sequence>
<keyword evidence="4 10" id="KW-1133">Transmembrane helix</keyword>
<dbReference type="Proteomes" id="UP001240483">
    <property type="component" value="Unassembled WGS sequence"/>
</dbReference>
<evidence type="ECO:0000256" key="10">
    <source>
        <dbReference type="RuleBase" id="RU004340"/>
    </source>
</evidence>
<keyword evidence="2 10" id="KW-1003">Cell membrane</keyword>
<comment type="subcellular location">
    <subcellularLocation>
        <location evidence="1">Cell membrane</location>
        <topology evidence="1">Multi-pass membrane protein</topology>
    </subcellularLocation>
</comment>
<evidence type="ECO:0000313" key="12">
    <source>
        <dbReference type="Proteomes" id="UP001240483"/>
    </source>
</evidence>
<feature type="transmembrane region" description="Helical" evidence="10">
    <location>
        <begin position="45"/>
        <end position="64"/>
    </location>
</feature>
<evidence type="ECO:0000256" key="7">
    <source>
        <dbReference type="ARBA" id="ARBA00035120"/>
    </source>
</evidence>
<reference evidence="11" key="1">
    <citation type="submission" date="2023-05" db="EMBL/GenBank/DDBJ databases">
        <title>Cataloging the Phylogenetic Diversity of Human Bladder Bacteria.</title>
        <authorList>
            <person name="Du J."/>
        </authorList>
    </citation>
    <scope>NUCLEOTIDE SEQUENCE</scope>
    <source>
        <strain evidence="11">UMB9978</strain>
    </source>
</reference>
<dbReference type="InterPro" id="IPR003691">
    <property type="entry name" value="FluC"/>
</dbReference>
<keyword evidence="6" id="KW-0407">Ion channel</keyword>
<evidence type="ECO:0000256" key="3">
    <source>
        <dbReference type="ARBA" id="ARBA00022692"/>
    </source>
</evidence>
<evidence type="ECO:0000256" key="1">
    <source>
        <dbReference type="ARBA" id="ARBA00004651"/>
    </source>
</evidence>
<feature type="transmembrane region" description="Helical" evidence="10">
    <location>
        <begin position="6"/>
        <end position="24"/>
    </location>
</feature>
<evidence type="ECO:0000256" key="4">
    <source>
        <dbReference type="ARBA" id="ARBA00022989"/>
    </source>
</evidence>
<gene>
    <name evidence="11" type="ORF">QP116_01325</name>
</gene>
<dbReference type="RefSeq" id="WP_285332381.1">
    <property type="nucleotide sequence ID" value="NZ_JASODW010000001.1"/>
</dbReference>
<protein>
    <recommendedName>
        <fullName evidence="10">Fluoride-specific ion channel</fullName>
    </recommendedName>
</protein>
<feature type="transmembrane region" description="Helical" evidence="10">
    <location>
        <begin position="103"/>
        <end position="123"/>
    </location>
</feature>
<evidence type="ECO:0000256" key="5">
    <source>
        <dbReference type="ARBA" id="ARBA00023136"/>
    </source>
</evidence>
<comment type="caution">
    <text evidence="11">The sequence shown here is derived from an EMBL/GenBank/DDBJ whole genome shotgun (WGS) entry which is preliminary data.</text>
</comment>
<keyword evidence="3 10" id="KW-0812">Transmembrane</keyword>
<comment type="similarity">
    <text evidence="7 10">Belongs to the fluoride channel Fluc/FEX (TC 1.A.43) family.</text>
</comment>
<evidence type="ECO:0000256" key="9">
    <source>
        <dbReference type="ARBA" id="ARBA00049940"/>
    </source>
</evidence>